<comment type="caution">
    <text evidence="3">The sequence shown here is derived from an EMBL/GenBank/DDBJ whole genome shotgun (WGS) entry which is preliminary data.</text>
</comment>
<proteinExistence type="predicted"/>
<protein>
    <submittedName>
        <fullName evidence="3">ParB N-terminal domain-containing protein</fullName>
    </submittedName>
</protein>
<dbReference type="InterPro" id="IPR003115">
    <property type="entry name" value="ParB_N"/>
</dbReference>
<evidence type="ECO:0000256" key="1">
    <source>
        <dbReference type="SAM" id="MobiDB-lite"/>
    </source>
</evidence>
<evidence type="ECO:0000313" key="3">
    <source>
        <dbReference type="EMBL" id="MBM6831688.1"/>
    </source>
</evidence>
<dbReference type="InterPro" id="IPR036086">
    <property type="entry name" value="ParB/Sulfiredoxin_sf"/>
</dbReference>
<accession>A0ABS2FNT2</accession>
<reference evidence="3 4" key="1">
    <citation type="journal article" date="2021" name="Sci. Rep.">
        <title>The distribution of antibiotic resistance genes in chicken gut microbiota commensals.</title>
        <authorList>
            <person name="Juricova H."/>
            <person name="Matiasovicova J."/>
            <person name="Kubasova T."/>
            <person name="Cejkova D."/>
            <person name="Rychlik I."/>
        </authorList>
    </citation>
    <scope>NUCLEOTIDE SEQUENCE [LARGE SCALE GENOMIC DNA]</scope>
    <source>
        <strain evidence="3 4">An423</strain>
    </source>
</reference>
<dbReference type="Pfam" id="PF02195">
    <property type="entry name" value="ParB_N"/>
    <property type="match status" value="1"/>
</dbReference>
<keyword evidence="4" id="KW-1185">Reference proteome</keyword>
<dbReference type="RefSeq" id="WP_204685911.1">
    <property type="nucleotide sequence ID" value="NZ_CAWVLV010000011.1"/>
</dbReference>
<dbReference type="SMART" id="SM00470">
    <property type="entry name" value="ParB"/>
    <property type="match status" value="1"/>
</dbReference>
<gene>
    <name evidence="3" type="ORF">H5982_06150</name>
</gene>
<feature type="domain" description="ParB-like N-terminal" evidence="2">
    <location>
        <begin position="29"/>
        <end position="129"/>
    </location>
</feature>
<sequence length="274" mass="31850">MTDLLQGFDTNTYNPTDNFIDQSKELPTRMVSIYDIELNELNPLQDSEEAITEFADAIYEEGQIRSPLNVYRNKEGSGKKYRLLGGHRRLRALLLNAERYGDAQKMVPVIIEKNSSDEIEEKMKILELNEHRSLTPEQEKIIVSEYLNVYRQLESNGQKPKGQVRKWIASRMNIGEKKAEKYIHELEGYRRKRNEDPEGSDVGTNEENNNETVLQSAEKEHRKEIIKKISDYFGWKVKDNGSSICIKYKNNKNEDGFYSVLNILGFNEDGEFIK</sequence>
<dbReference type="EMBL" id="JACJLU010000006">
    <property type="protein sequence ID" value="MBM6831688.1"/>
    <property type="molecule type" value="Genomic_DNA"/>
</dbReference>
<evidence type="ECO:0000259" key="2">
    <source>
        <dbReference type="SMART" id="SM00470"/>
    </source>
</evidence>
<name>A0ABS2FNT2_9FIRM</name>
<evidence type="ECO:0000313" key="4">
    <source>
        <dbReference type="Proteomes" id="UP000775500"/>
    </source>
</evidence>
<feature type="region of interest" description="Disordered" evidence="1">
    <location>
        <begin position="190"/>
        <end position="218"/>
    </location>
</feature>
<dbReference type="Proteomes" id="UP000775500">
    <property type="component" value="Unassembled WGS sequence"/>
</dbReference>
<dbReference type="SUPFAM" id="SSF110849">
    <property type="entry name" value="ParB/Sulfiredoxin"/>
    <property type="match status" value="1"/>
</dbReference>
<dbReference type="Gene3D" id="3.90.1530.10">
    <property type="entry name" value="Conserved hypothetical protein from pyrococcus furiosus pfu- 392566-001, ParB domain"/>
    <property type="match status" value="1"/>
</dbReference>
<organism evidence="3 4">
    <name type="scientific">Faecalicoccus acidiformans</name>
    <dbReference type="NCBI Taxonomy" id="915173"/>
    <lineage>
        <taxon>Bacteria</taxon>
        <taxon>Bacillati</taxon>
        <taxon>Bacillota</taxon>
        <taxon>Erysipelotrichia</taxon>
        <taxon>Erysipelotrichales</taxon>
        <taxon>Erysipelotrichaceae</taxon>
        <taxon>Faecalicoccus</taxon>
    </lineage>
</organism>